<evidence type="ECO:0000256" key="1">
    <source>
        <dbReference type="SAM" id="MobiDB-lite"/>
    </source>
</evidence>
<proteinExistence type="predicted"/>
<sequence length="92" mass="10019">MSPLKAVAPDGTFSTGPGTTERLLTPGEVARIFGVDPKTVNRWALTGKIPSVRTPSRQRRYRESDIKALLDVMTTQLRPQEKDHQAGAASTS</sequence>
<dbReference type="Proteomes" id="UP001595698">
    <property type="component" value="Unassembled WGS sequence"/>
</dbReference>
<comment type="caution">
    <text evidence="3">The sequence shown here is derived from an EMBL/GenBank/DDBJ whole genome shotgun (WGS) entry which is preliminary data.</text>
</comment>
<reference evidence="4" key="1">
    <citation type="journal article" date="2019" name="Int. J. Syst. Evol. Microbiol.">
        <title>The Global Catalogue of Microorganisms (GCM) 10K type strain sequencing project: providing services to taxonomists for standard genome sequencing and annotation.</title>
        <authorList>
            <consortium name="The Broad Institute Genomics Platform"/>
            <consortium name="The Broad Institute Genome Sequencing Center for Infectious Disease"/>
            <person name="Wu L."/>
            <person name="Ma J."/>
        </authorList>
    </citation>
    <scope>NUCLEOTIDE SEQUENCE [LARGE SCALE GENOMIC DNA]</scope>
    <source>
        <strain evidence="4">TBRC 7912</strain>
    </source>
</reference>
<dbReference type="NCBIfam" id="NF033787">
    <property type="entry name" value="HTH_BldC"/>
    <property type="match status" value="1"/>
</dbReference>
<dbReference type="PROSITE" id="PS50937">
    <property type="entry name" value="HTH_MERR_2"/>
    <property type="match status" value="1"/>
</dbReference>
<organism evidence="3 4">
    <name type="scientific">Streptosporangium jomthongense</name>
    <dbReference type="NCBI Taxonomy" id="1193683"/>
    <lineage>
        <taxon>Bacteria</taxon>
        <taxon>Bacillati</taxon>
        <taxon>Actinomycetota</taxon>
        <taxon>Actinomycetes</taxon>
        <taxon>Streptosporangiales</taxon>
        <taxon>Streptosporangiaceae</taxon>
        <taxon>Streptosporangium</taxon>
    </lineage>
</organism>
<evidence type="ECO:0000313" key="3">
    <source>
        <dbReference type="EMBL" id="MFC3986511.1"/>
    </source>
</evidence>
<dbReference type="SUPFAM" id="SSF46955">
    <property type="entry name" value="Putative DNA-binding domain"/>
    <property type="match status" value="1"/>
</dbReference>
<feature type="domain" description="HTH merR-type" evidence="2">
    <location>
        <begin position="23"/>
        <end position="70"/>
    </location>
</feature>
<keyword evidence="4" id="KW-1185">Reference proteome</keyword>
<dbReference type="Gene3D" id="1.10.1660.10">
    <property type="match status" value="1"/>
</dbReference>
<name>A0ABV8FF03_9ACTN</name>
<evidence type="ECO:0000259" key="2">
    <source>
        <dbReference type="PROSITE" id="PS50937"/>
    </source>
</evidence>
<evidence type="ECO:0000313" key="4">
    <source>
        <dbReference type="Proteomes" id="UP001595698"/>
    </source>
</evidence>
<accession>A0ABV8FF03</accession>
<dbReference type="EMBL" id="JBHSBC010000057">
    <property type="protein sequence ID" value="MFC3986511.1"/>
    <property type="molecule type" value="Genomic_DNA"/>
</dbReference>
<dbReference type="CDD" id="cd04762">
    <property type="entry name" value="HTH_MerR-trunc"/>
    <property type="match status" value="1"/>
</dbReference>
<feature type="region of interest" description="Disordered" evidence="1">
    <location>
        <begin position="1"/>
        <end position="22"/>
    </location>
</feature>
<dbReference type="RefSeq" id="WP_386196809.1">
    <property type="nucleotide sequence ID" value="NZ_JBHSBC010000057.1"/>
</dbReference>
<dbReference type="Pfam" id="PF12728">
    <property type="entry name" value="HTH_17"/>
    <property type="match status" value="1"/>
</dbReference>
<dbReference type="InterPro" id="IPR048048">
    <property type="entry name" value="BldC-like"/>
</dbReference>
<dbReference type="InterPro" id="IPR009061">
    <property type="entry name" value="DNA-bd_dom_put_sf"/>
</dbReference>
<dbReference type="InterPro" id="IPR000551">
    <property type="entry name" value="MerR-type_HTH_dom"/>
</dbReference>
<dbReference type="InterPro" id="IPR041657">
    <property type="entry name" value="HTH_17"/>
</dbReference>
<protein>
    <submittedName>
        <fullName evidence="3">BldC family transcriptional regulator</fullName>
    </submittedName>
</protein>
<gene>
    <name evidence="3" type="ORF">ACFOYY_40710</name>
</gene>